<organism evidence="1 2">
    <name type="scientific">Elysia marginata</name>
    <dbReference type="NCBI Taxonomy" id="1093978"/>
    <lineage>
        <taxon>Eukaryota</taxon>
        <taxon>Metazoa</taxon>
        <taxon>Spiralia</taxon>
        <taxon>Lophotrochozoa</taxon>
        <taxon>Mollusca</taxon>
        <taxon>Gastropoda</taxon>
        <taxon>Heterobranchia</taxon>
        <taxon>Euthyneura</taxon>
        <taxon>Panpulmonata</taxon>
        <taxon>Sacoglossa</taxon>
        <taxon>Placobranchoidea</taxon>
        <taxon>Plakobranchidae</taxon>
        <taxon>Elysia</taxon>
    </lineage>
</organism>
<dbReference type="PANTHER" id="PTHR22753:SF14">
    <property type="entry name" value="MONOACYLGLYCEROL_DIACYLGLYCEROL O-ACYLTRANSFERASE"/>
    <property type="match status" value="1"/>
</dbReference>
<dbReference type="AlphaFoldDB" id="A0AAV4IXP9"/>
<keyword evidence="1" id="KW-0812">Transmembrane</keyword>
<dbReference type="EMBL" id="BMAT01002830">
    <property type="protein sequence ID" value="GFS15197.1"/>
    <property type="molecule type" value="Genomic_DNA"/>
</dbReference>
<evidence type="ECO:0000313" key="2">
    <source>
        <dbReference type="Proteomes" id="UP000762676"/>
    </source>
</evidence>
<keyword evidence="2" id="KW-1185">Reference proteome</keyword>
<comment type="caution">
    <text evidence="1">The sequence shown here is derived from an EMBL/GenBank/DDBJ whole genome shotgun (WGS) entry which is preliminary data.</text>
</comment>
<gene>
    <name evidence="1" type="ORF">ElyMa_001443200</name>
</gene>
<evidence type="ECO:0000313" key="1">
    <source>
        <dbReference type="EMBL" id="GFS15197.1"/>
    </source>
</evidence>
<dbReference type="PANTHER" id="PTHR22753">
    <property type="entry name" value="TRANSMEMBRANE PROTEIN 68"/>
    <property type="match status" value="1"/>
</dbReference>
<proteinExistence type="predicted"/>
<keyword evidence="1" id="KW-0472">Membrane</keyword>
<name>A0AAV4IXP9_9GAST</name>
<dbReference type="GO" id="GO:0016020">
    <property type="term" value="C:membrane"/>
    <property type="evidence" value="ECO:0007669"/>
    <property type="project" value="TreeGrafter"/>
</dbReference>
<protein>
    <submittedName>
        <fullName evidence="1">Transmembrane protein 68-like</fullName>
    </submittedName>
</protein>
<reference evidence="1 2" key="1">
    <citation type="journal article" date="2021" name="Elife">
        <title>Chloroplast acquisition without the gene transfer in kleptoplastic sea slugs, Plakobranchus ocellatus.</title>
        <authorList>
            <person name="Maeda T."/>
            <person name="Takahashi S."/>
            <person name="Yoshida T."/>
            <person name="Shimamura S."/>
            <person name="Takaki Y."/>
            <person name="Nagai Y."/>
            <person name="Toyoda A."/>
            <person name="Suzuki Y."/>
            <person name="Arimoto A."/>
            <person name="Ishii H."/>
            <person name="Satoh N."/>
            <person name="Nishiyama T."/>
            <person name="Hasebe M."/>
            <person name="Maruyama T."/>
            <person name="Minagawa J."/>
            <person name="Obokata J."/>
            <person name="Shigenobu S."/>
        </authorList>
    </citation>
    <scope>NUCLEOTIDE SEQUENCE [LARGE SCALE GENOMIC DNA]</scope>
</reference>
<accession>A0AAV4IXP9</accession>
<dbReference type="Proteomes" id="UP000762676">
    <property type="component" value="Unassembled WGS sequence"/>
</dbReference>
<sequence>MFWESDELGRHVTLGIRASVTSKGLVEWRTQSQRRASDHRTVNAPIVPMFTVNIREAFRTPSWARDWLRGFYEKTRLPLVPIYGFFPVKLKTIFGEPIIPDLNTTPEELAALVRTRVRMLIKHHQRCPGSILHALLERVPFFRKRRRR</sequence>